<evidence type="ECO:0000256" key="9">
    <source>
        <dbReference type="ARBA" id="ARBA00023160"/>
    </source>
</evidence>
<proteinExistence type="predicted"/>
<comment type="catalytic activity">
    <reaction evidence="10">
        <text>N(6)-carboxybiotinyl-L-lysyl-[protein] + acetyl-CoA = N(6)-biotinyl-L-lysyl-[protein] + malonyl-CoA</text>
        <dbReference type="Rhea" id="RHEA:54728"/>
        <dbReference type="Rhea" id="RHEA-COMP:10505"/>
        <dbReference type="Rhea" id="RHEA-COMP:10506"/>
        <dbReference type="ChEBI" id="CHEBI:57288"/>
        <dbReference type="ChEBI" id="CHEBI:57384"/>
        <dbReference type="ChEBI" id="CHEBI:83144"/>
        <dbReference type="ChEBI" id="CHEBI:83145"/>
        <dbReference type="EC" id="2.1.3.15"/>
    </reaction>
</comment>
<evidence type="ECO:0000256" key="11">
    <source>
        <dbReference type="SAM" id="MobiDB-lite"/>
    </source>
</evidence>
<evidence type="ECO:0000256" key="8">
    <source>
        <dbReference type="ARBA" id="ARBA00023098"/>
    </source>
</evidence>
<keyword evidence="14" id="KW-1185">Reference proteome</keyword>
<keyword evidence="8" id="KW-0443">Lipid metabolism</keyword>
<name>A0A7J7GI69_CAMSI</name>
<evidence type="ECO:0000259" key="12">
    <source>
        <dbReference type="PROSITE" id="PS50989"/>
    </source>
</evidence>
<dbReference type="InterPro" id="IPR001095">
    <property type="entry name" value="Acetyl_CoA_COase_a_su"/>
</dbReference>
<dbReference type="EC" id="2.1.3.15" evidence="2"/>
<dbReference type="SUPFAM" id="SSF52096">
    <property type="entry name" value="ClpP/crotonase"/>
    <property type="match status" value="1"/>
</dbReference>
<dbReference type="PRINTS" id="PR01069">
    <property type="entry name" value="ACCCTRFRASEA"/>
</dbReference>
<keyword evidence="3" id="KW-0444">Lipid biosynthesis</keyword>
<reference evidence="13 14" key="2">
    <citation type="submission" date="2020-07" db="EMBL/GenBank/DDBJ databases">
        <title>Genome assembly of wild tea tree DASZ reveals pedigree and selection history of tea varieties.</title>
        <authorList>
            <person name="Zhang W."/>
        </authorList>
    </citation>
    <scope>NUCLEOTIDE SEQUENCE [LARGE SCALE GENOMIC DNA]</scope>
    <source>
        <strain evidence="14">cv. G240</strain>
        <tissue evidence="13">Leaf</tissue>
    </source>
</reference>
<evidence type="ECO:0000256" key="4">
    <source>
        <dbReference type="ARBA" id="ARBA00022679"/>
    </source>
</evidence>
<protein>
    <recommendedName>
        <fullName evidence="2">acetyl-CoA carboxytransferase</fullName>
        <ecNumber evidence="2">2.1.3.15</ecNumber>
    </recommendedName>
</protein>
<evidence type="ECO:0000256" key="1">
    <source>
        <dbReference type="ARBA" id="ARBA00004956"/>
    </source>
</evidence>
<evidence type="ECO:0000256" key="10">
    <source>
        <dbReference type="ARBA" id="ARBA00049152"/>
    </source>
</evidence>
<keyword evidence="9" id="KW-0275">Fatty acid biosynthesis</keyword>
<evidence type="ECO:0000256" key="2">
    <source>
        <dbReference type="ARBA" id="ARBA00011883"/>
    </source>
</evidence>
<dbReference type="PANTHER" id="PTHR42853">
    <property type="entry name" value="ACETYL-COENZYME A CARBOXYLASE CARBOXYL TRANSFERASE SUBUNIT ALPHA"/>
    <property type="match status" value="1"/>
</dbReference>
<dbReference type="GO" id="GO:0006633">
    <property type="term" value="P:fatty acid biosynthetic process"/>
    <property type="evidence" value="ECO:0007669"/>
    <property type="project" value="UniProtKB-KW"/>
</dbReference>
<evidence type="ECO:0000256" key="6">
    <source>
        <dbReference type="ARBA" id="ARBA00022832"/>
    </source>
</evidence>
<keyword evidence="4" id="KW-0808">Transferase</keyword>
<evidence type="ECO:0000256" key="3">
    <source>
        <dbReference type="ARBA" id="ARBA00022516"/>
    </source>
</evidence>
<comment type="pathway">
    <text evidence="1">Lipid metabolism; malonyl-CoA biosynthesis; malonyl-CoA from acetyl-CoA: step 1/1.</text>
</comment>
<comment type="caution">
    <text evidence="13">The sequence shown here is derived from an EMBL/GenBank/DDBJ whole genome shotgun (WGS) entry which is preliminary data.</text>
</comment>
<evidence type="ECO:0000256" key="7">
    <source>
        <dbReference type="ARBA" id="ARBA00022840"/>
    </source>
</evidence>
<dbReference type="Gene3D" id="3.90.226.10">
    <property type="entry name" value="2-enoyl-CoA Hydratase, Chain A, domain 1"/>
    <property type="match status" value="1"/>
</dbReference>
<gene>
    <name evidence="13" type="ORF">HYC85_021636</name>
</gene>
<dbReference type="AlphaFoldDB" id="A0A7J7GI69"/>
<organism evidence="13 14">
    <name type="scientific">Camellia sinensis</name>
    <name type="common">Tea plant</name>
    <name type="synonym">Thea sinensis</name>
    <dbReference type="NCBI Taxonomy" id="4442"/>
    <lineage>
        <taxon>Eukaryota</taxon>
        <taxon>Viridiplantae</taxon>
        <taxon>Streptophyta</taxon>
        <taxon>Embryophyta</taxon>
        <taxon>Tracheophyta</taxon>
        <taxon>Spermatophyta</taxon>
        <taxon>Magnoliopsida</taxon>
        <taxon>eudicotyledons</taxon>
        <taxon>Gunneridae</taxon>
        <taxon>Pentapetalae</taxon>
        <taxon>asterids</taxon>
        <taxon>Ericales</taxon>
        <taxon>Theaceae</taxon>
        <taxon>Camellia</taxon>
    </lineage>
</organism>
<feature type="region of interest" description="Disordered" evidence="11">
    <location>
        <begin position="212"/>
        <end position="245"/>
    </location>
</feature>
<feature type="domain" description="CoA carboxyltransferase C-terminal" evidence="12">
    <location>
        <begin position="28"/>
        <end position="168"/>
    </location>
</feature>
<dbReference type="GO" id="GO:2001295">
    <property type="term" value="P:malonyl-CoA biosynthetic process"/>
    <property type="evidence" value="ECO:0007669"/>
    <property type="project" value="UniProtKB-UniPathway"/>
</dbReference>
<dbReference type="Pfam" id="PF03255">
    <property type="entry name" value="ACCA"/>
    <property type="match status" value="1"/>
</dbReference>
<dbReference type="EMBL" id="JACBKZ010000010">
    <property type="protein sequence ID" value="KAF5940469.1"/>
    <property type="molecule type" value="Genomic_DNA"/>
</dbReference>
<dbReference type="Proteomes" id="UP000593564">
    <property type="component" value="Unassembled WGS sequence"/>
</dbReference>
<keyword evidence="7" id="KW-0067">ATP-binding</keyword>
<evidence type="ECO:0000313" key="13">
    <source>
        <dbReference type="EMBL" id="KAF5940469.1"/>
    </source>
</evidence>
<keyword evidence="6" id="KW-0276">Fatty acid metabolism</keyword>
<dbReference type="GO" id="GO:0005524">
    <property type="term" value="F:ATP binding"/>
    <property type="evidence" value="ECO:0007669"/>
    <property type="project" value="UniProtKB-KW"/>
</dbReference>
<accession>A0A7J7GI69</accession>
<dbReference type="PROSITE" id="PS50989">
    <property type="entry name" value="COA_CT_CTER"/>
    <property type="match status" value="1"/>
</dbReference>
<evidence type="ECO:0000256" key="5">
    <source>
        <dbReference type="ARBA" id="ARBA00022741"/>
    </source>
</evidence>
<keyword evidence="5" id="KW-0547">Nucleotide-binding</keyword>
<dbReference type="InterPro" id="IPR011763">
    <property type="entry name" value="COA_CT_C"/>
</dbReference>
<dbReference type="GO" id="GO:0016743">
    <property type="term" value="F:carboxyl- or carbamoyltransferase activity"/>
    <property type="evidence" value="ECO:0007669"/>
    <property type="project" value="InterPro"/>
</dbReference>
<dbReference type="InterPro" id="IPR029045">
    <property type="entry name" value="ClpP/crotonase-like_dom_sf"/>
</dbReference>
<evidence type="ECO:0000313" key="14">
    <source>
        <dbReference type="Proteomes" id="UP000593564"/>
    </source>
</evidence>
<dbReference type="UniPathway" id="UPA00655">
    <property type="reaction ID" value="UER00711"/>
</dbReference>
<dbReference type="GO" id="GO:0009317">
    <property type="term" value="C:acetyl-CoA carboxylase complex"/>
    <property type="evidence" value="ECO:0007669"/>
    <property type="project" value="InterPro"/>
</dbReference>
<feature type="compositionally biased region" description="Basic and acidic residues" evidence="11">
    <location>
        <begin position="212"/>
        <end position="240"/>
    </location>
</feature>
<sequence length="386" mass="44232">MDLQKKIIDVQKMANETGLDFSDQIILLENKYHQALKDLYTHLIPIQRVNIARHPNRPTFLDHFVELHGDRAGYDDPAIVTGLGTINGRSYMFMGHQKGRNTKENIQRNFGMPTPHGYRKAMRMMYYADHHGFPVVTFIDTPEAFADLKSEELGQGEAIAHNLRTMFGGSGGALAIGCANKLLMLENAVFYVARYIRMDIDNNIYEYRCEGRSAKDERERDRDEREKRSKGSNRSIDRSRLRSRGRERKRERERVVWGCSAVRSTDGASIFDWIDRMELRLDGASTGSFDQFHNPLESHPNYNGIFPEKEDSHWNIVSMARIGGGVFPVIKGPNYLVNGEYRVDKGAAPKMLNCLIKISAKLQSTDDLTRNFANTNKFQQVVQRHK</sequence>
<dbReference type="GO" id="GO:0003989">
    <property type="term" value="F:acetyl-CoA carboxylase activity"/>
    <property type="evidence" value="ECO:0007669"/>
    <property type="project" value="InterPro"/>
</dbReference>
<reference evidence="14" key="1">
    <citation type="journal article" date="2020" name="Nat. Commun.">
        <title>Genome assembly of wild tea tree DASZ reveals pedigree and selection history of tea varieties.</title>
        <authorList>
            <person name="Zhang W."/>
            <person name="Zhang Y."/>
            <person name="Qiu H."/>
            <person name="Guo Y."/>
            <person name="Wan H."/>
            <person name="Zhang X."/>
            <person name="Scossa F."/>
            <person name="Alseekh S."/>
            <person name="Zhang Q."/>
            <person name="Wang P."/>
            <person name="Xu L."/>
            <person name="Schmidt M.H."/>
            <person name="Jia X."/>
            <person name="Li D."/>
            <person name="Zhu A."/>
            <person name="Guo F."/>
            <person name="Chen W."/>
            <person name="Ni D."/>
            <person name="Usadel B."/>
            <person name="Fernie A.R."/>
            <person name="Wen W."/>
        </authorList>
    </citation>
    <scope>NUCLEOTIDE SEQUENCE [LARGE SCALE GENOMIC DNA]</scope>
    <source>
        <strain evidence="14">cv. G240</strain>
    </source>
</reference>
<dbReference type="PANTHER" id="PTHR42853:SF3">
    <property type="entry name" value="ACETYL-COENZYME A CARBOXYLASE CARBOXYL TRANSFERASE SUBUNIT ALPHA, CHLOROPLASTIC"/>
    <property type="match status" value="1"/>
</dbReference>